<keyword evidence="4" id="KW-1185">Reference proteome</keyword>
<evidence type="ECO:0000256" key="2">
    <source>
        <dbReference type="SAM" id="Phobius"/>
    </source>
</evidence>
<dbReference type="Proteomes" id="UP000241071">
    <property type="component" value="Segment"/>
</dbReference>
<organism evidence="3 4">
    <name type="scientific">Moumouvirus goulette</name>
    <dbReference type="NCBI Taxonomy" id="1247379"/>
    <lineage>
        <taxon>Viruses</taxon>
        <taxon>Varidnaviria</taxon>
        <taxon>Bamfordvirae</taxon>
        <taxon>Nucleocytoviricota</taxon>
        <taxon>Megaviricetes</taxon>
        <taxon>Imitervirales</taxon>
        <taxon>Mimiviridae</taxon>
        <taxon>Megamimivirinae</taxon>
        <taxon>Moumouvirus</taxon>
        <taxon>Moumouvirus goulettemassiliense</taxon>
    </lineage>
</organism>
<evidence type="ECO:0000256" key="1">
    <source>
        <dbReference type="SAM" id="MobiDB-lite"/>
    </source>
</evidence>
<feature type="compositionally biased region" description="Basic and acidic residues" evidence="1">
    <location>
        <begin position="53"/>
        <end position="76"/>
    </location>
</feature>
<protein>
    <submittedName>
        <fullName evidence="3">Uncharacterized protein</fullName>
    </submittedName>
</protein>
<evidence type="ECO:0000313" key="4">
    <source>
        <dbReference type="Proteomes" id="UP000241071"/>
    </source>
</evidence>
<proteinExistence type="predicted"/>
<evidence type="ECO:0000313" key="3">
    <source>
        <dbReference type="EMBL" id="AGF85241.1"/>
    </source>
</evidence>
<keyword evidence="2" id="KW-1133">Transmembrane helix</keyword>
<sequence length="276" mass="32548">MTFNNSAIIIVIVVAFAFYLIYSQNNQPKYIQPSPQISNFKPNIETGCSSCSRDQDSLRTRDNYRNDNYRNDNYRNDSYRNQELSREYDNRSMNVIPKQIPQTTNVYIENETDPYSDPIKKQDLYSIQDPLTYPQLRLPREVLEKYNEYYEKNGVYPPFNQSTQPLFDNPILNGILIKQVDENEPFSDNVPSSVPLFRVKSSKNTNRFFYYILDQRYLSKLELKIPLDNIKINGVRYGNADFYGVPELYDGDVIENIPIYPSSKFKITLYKTYHFP</sequence>
<accession>M1PMP0</accession>
<dbReference type="EMBL" id="KC008572">
    <property type="protein sequence ID" value="AGF85241.1"/>
    <property type="molecule type" value="Genomic_DNA"/>
</dbReference>
<gene>
    <name evidence="3" type="ORF">glt_00432</name>
</gene>
<name>M1PMP0_9VIRU</name>
<keyword evidence="2" id="KW-0472">Membrane</keyword>
<feature type="region of interest" description="Disordered" evidence="1">
    <location>
        <begin position="51"/>
        <end position="76"/>
    </location>
</feature>
<feature type="transmembrane region" description="Helical" evidence="2">
    <location>
        <begin position="6"/>
        <end position="22"/>
    </location>
</feature>
<reference evidence="3 4" key="1">
    <citation type="submission" date="2012-10" db="EMBL/GenBank/DDBJ databases">
        <title>Complete genome sequence of Moumouvirus goulette.</title>
        <authorList>
            <person name="Fournous G."/>
            <person name="Bougalmi M."/>
            <person name="Colson P."/>
        </authorList>
    </citation>
    <scope>NUCLEOTIDE SEQUENCE [LARGE SCALE GENOMIC DNA]</scope>
</reference>
<keyword evidence="2" id="KW-0812">Transmembrane</keyword>